<evidence type="ECO:0000313" key="2">
    <source>
        <dbReference type="EMBL" id="BCN30201.1"/>
    </source>
</evidence>
<proteinExistence type="predicted"/>
<keyword evidence="1" id="KW-0472">Membrane</keyword>
<dbReference type="RefSeq" id="WP_271715440.1">
    <property type="nucleotide sequence ID" value="NZ_AP024169.1"/>
</dbReference>
<protein>
    <recommendedName>
        <fullName evidence="4">DUF2178 domain-containing protein</fullName>
    </recommendedName>
</protein>
<name>A0A7R7ICT3_9FIRM</name>
<feature type="transmembrane region" description="Helical" evidence="1">
    <location>
        <begin position="44"/>
        <end position="65"/>
    </location>
</feature>
<dbReference type="KEGG" id="ahb:bsdtb5_14960"/>
<keyword evidence="1" id="KW-0812">Transmembrane</keyword>
<accession>A0A7R7ICT3</accession>
<feature type="transmembrane region" description="Helical" evidence="1">
    <location>
        <begin position="119"/>
        <end position="139"/>
    </location>
</feature>
<dbReference type="AlphaFoldDB" id="A0A7R7ICT3"/>
<evidence type="ECO:0008006" key="4">
    <source>
        <dbReference type="Google" id="ProtNLM"/>
    </source>
</evidence>
<gene>
    <name evidence="2" type="ORF">bsdtb5_14960</name>
</gene>
<keyword evidence="3" id="KW-1185">Reference proteome</keyword>
<dbReference type="EMBL" id="AP024169">
    <property type="protein sequence ID" value="BCN30201.1"/>
    <property type="molecule type" value="Genomic_DNA"/>
</dbReference>
<sequence length="146" mass="16348">MTTTNKMTKYILLTTLGLILIVSGAIIAKITRDADGILLSLPYVMIGIGSGIFGQNLGMIINIINMKKYPEEARKKEIEVNDERNIAIRDKAKAKAYDLMVLVFGALMLSYAMTNSNLYVILSFVIAYLFVTLSNIYFINKLQKEI</sequence>
<evidence type="ECO:0000256" key="1">
    <source>
        <dbReference type="SAM" id="Phobius"/>
    </source>
</evidence>
<dbReference type="Proteomes" id="UP000595897">
    <property type="component" value="Chromosome"/>
</dbReference>
<reference evidence="2 3" key="1">
    <citation type="submission" date="2020-11" db="EMBL/GenBank/DDBJ databases">
        <title>Draft genome sequencing of a Lachnospiraceae strain isolated from anoxic soil subjected to BSD treatment.</title>
        <authorList>
            <person name="Uek A."/>
            <person name="Tonouchi A."/>
        </authorList>
    </citation>
    <scope>NUCLEOTIDE SEQUENCE [LARGE SCALE GENOMIC DNA]</scope>
    <source>
        <strain evidence="2 3">TB5</strain>
    </source>
</reference>
<organism evidence="2 3">
    <name type="scientific">Anaeromicropila herbilytica</name>
    <dbReference type="NCBI Taxonomy" id="2785025"/>
    <lineage>
        <taxon>Bacteria</taxon>
        <taxon>Bacillati</taxon>
        <taxon>Bacillota</taxon>
        <taxon>Clostridia</taxon>
        <taxon>Lachnospirales</taxon>
        <taxon>Lachnospiraceae</taxon>
        <taxon>Anaeromicropila</taxon>
    </lineage>
</organism>
<evidence type="ECO:0000313" key="3">
    <source>
        <dbReference type="Proteomes" id="UP000595897"/>
    </source>
</evidence>
<keyword evidence="1" id="KW-1133">Transmembrane helix</keyword>
<feature type="transmembrane region" description="Helical" evidence="1">
    <location>
        <begin position="96"/>
        <end position="113"/>
    </location>
</feature>